<reference evidence="2" key="1">
    <citation type="journal article" date="2010" name="Science">
        <title>Plasticity of animal genome architecture unmasked by rapid evolution of a pelagic tunicate.</title>
        <authorList>
            <person name="Denoeud F."/>
            <person name="Henriet S."/>
            <person name="Mungpakdee S."/>
            <person name="Aury J.M."/>
            <person name="Da Silva C."/>
            <person name="Brinkmann H."/>
            <person name="Mikhaleva J."/>
            <person name="Olsen L.C."/>
            <person name="Jubin C."/>
            <person name="Canestro C."/>
            <person name="Bouquet J.M."/>
            <person name="Danks G."/>
            <person name="Poulain J."/>
            <person name="Campsteijn C."/>
            <person name="Adamski M."/>
            <person name="Cross I."/>
            <person name="Yadetie F."/>
            <person name="Muffato M."/>
            <person name="Louis A."/>
            <person name="Butcher S."/>
            <person name="Tsagkogeorga G."/>
            <person name="Konrad A."/>
            <person name="Singh S."/>
            <person name="Jensen M.F."/>
            <person name="Cong E.H."/>
            <person name="Eikeseth-Otteraa H."/>
            <person name="Noel B."/>
            <person name="Anthouard V."/>
            <person name="Porcel B.M."/>
            <person name="Kachouri-Lafond R."/>
            <person name="Nishino A."/>
            <person name="Ugolini M."/>
            <person name="Chourrout P."/>
            <person name="Nishida H."/>
            <person name="Aasland R."/>
            <person name="Huzurbazar S."/>
            <person name="Westhof E."/>
            <person name="Delsuc F."/>
            <person name="Lehrach H."/>
            <person name="Reinhardt R."/>
            <person name="Weissenbach J."/>
            <person name="Roy S.W."/>
            <person name="Artiguenave F."/>
            <person name="Postlethwait J.H."/>
            <person name="Manak J.R."/>
            <person name="Thompson E.M."/>
            <person name="Jaillon O."/>
            <person name="Du Pasquier L."/>
            <person name="Boudinot P."/>
            <person name="Liberles D.A."/>
            <person name="Volff J.N."/>
            <person name="Philippe H."/>
            <person name="Lenhard B."/>
            <person name="Roest Crollius H."/>
            <person name="Wincker P."/>
            <person name="Chourrout D."/>
        </authorList>
    </citation>
    <scope>NUCLEOTIDE SEQUENCE [LARGE SCALE GENOMIC DNA]</scope>
</reference>
<protein>
    <recommendedName>
        <fullName evidence="1">Glutaminase EF-hand domain-containing protein</fullName>
    </recommendedName>
</protein>
<dbReference type="AlphaFoldDB" id="E4YCI3"/>
<feature type="domain" description="Glutaminase EF-hand" evidence="1">
    <location>
        <begin position="81"/>
        <end position="166"/>
    </location>
</feature>
<dbReference type="InterPro" id="IPR041541">
    <property type="entry name" value="Glutaminase_EF-hand"/>
</dbReference>
<dbReference type="Pfam" id="PF17959">
    <property type="entry name" value="EF-hand_14"/>
    <property type="match status" value="1"/>
</dbReference>
<proteinExistence type="predicted"/>
<gene>
    <name evidence="2" type="ORF">GSOID_T00021151001</name>
</gene>
<name>E4YCI3_OIKDI</name>
<dbReference type="EMBL" id="FN654405">
    <property type="protein sequence ID" value="CBY33250.1"/>
    <property type="molecule type" value="Genomic_DNA"/>
</dbReference>
<sequence>MVLNTAKRNRVMTKFRKIVHEIGRQRLGTDFDTKCEHPLSLADLKPRDSTEDSLSTSDDVLEEFREIGRTSAGDEEVERGIFDRSKTPQGNLDRQRFIRVIRRTGLQLDDPKLDQIRRNIDECHNFIMDNIDDDGVDHGIDFLCFRGIINNHQDVLYQAFNNQFVISDFPTFLGDIRQMYVEASDIHEGDFTNYTEYLKGKRLLFN</sequence>
<organism evidence="2">
    <name type="scientific">Oikopleura dioica</name>
    <name type="common">Tunicate</name>
    <dbReference type="NCBI Taxonomy" id="34765"/>
    <lineage>
        <taxon>Eukaryota</taxon>
        <taxon>Metazoa</taxon>
        <taxon>Chordata</taxon>
        <taxon>Tunicata</taxon>
        <taxon>Appendicularia</taxon>
        <taxon>Copelata</taxon>
        <taxon>Oikopleuridae</taxon>
        <taxon>Oikopleura</taxon>
    </lineage>
</organism>
<dbReference type="Proteomes" id="UP000011014">
    <property type="component" value="Unassembled WGS sequence"/>
</dbReference>
<evidence type="ECO:0000313" key="2">
    <source>
        <dbReference type="EMBL" id="CBY33250.1"/>
    </source>
</evidence>
<evidence type="ECO:0000259" key="1">
    <source>
        <dbReference type="Pfam" id="PF17959"/>
    </source>
</evidence>
<accession>E4YCI3</accession>
<dbReference type="Gene3D" id="1.10.238.210">
    <property type="match status" value="1"/>
</dbReference>